<protein>
    <recommendedName>
        <fullName evidence="2">HAT C-terminal dimerisation domain-containing protein</fullName>
    </recommendedName>
</protein>
<dbReference type="Proteomes" id="UP000799291">
    <property type="component" value="Unassembled WGS sequence"/>
</dbReference>
<keyword evidence="4" id="KW-1185">Reference proteome</keyword>
<feature type="non-terminal residue" evidence="3">
    <location>
        <position position="1"/>
    </location>
</feature>
<accession>A0A6G1IVL3</accession>
<dbReference type="OrthoDB" id="3925195at2759"/>
<dbReference type="AlphaFoldDB" id="A0A6G1IVL3"/>
<evidence type="ECO:0000313" key="3">
    <source>
        <dbReference type="EMBL" id="KAF2682020.1"/>
    </source>
</evidence>
<proteinExistence type="predicted"/>
<dbReference type="Pfam" id="PF05699">
    <property type="entry name" value="Dimer_Tnp_hAT"/>
    <property type="match status" value="1"/>
</dbReference>
<gene>
    <name evidence="3" type="ORF">K458DRAFT_307781</name>
</gene>
<sequence length="51" mass="5826">PQLSLFTINILLILVISNKLERVFSGGRRTISWERIKLSVSSIKHTECIKS</sequence>
<feature type="chain" id="PRO_5026152385" description="HAT C-terminal dimerisation domain-containing protein" evidence="1">
    <location>
        <begin position="18"/>
        <end position="51"/>
    </location>
</feature>
<dbReference type="GO" id="GO:0046983">
    <property type="term" value="F:protein dimerization activity"/>
    <property type="evidence" value="ECO:0007669"/>
    <property type="project" value="InterPro"/>
</dbReference>
<evidence type="ECO:0000259" key="2">
    <source>
        <dbReference type="Pfam" id="PF05699"/>
    </source>
</evidence>
<name>A0A6G1IVL3_9PLEO</name>
<organism evidence="3 4">
    <name type="scientific">Lentithecium fluviatile CBS 122367</name>
    <dbReference type="NCBI Taxonomy" id="1168545"/>
    <lineage>
        <taxon>Eukaryota</taxon>
        <taxon>Fungi</taxon>
        <taxon>Dikarya</taxon>
        <taxon>Ascomycota</taxon>
        <taxon>Pezizomycotina</taxon>
        <taxon>Dothideomycetes</taxon>
        <taxon>Pleosporomycetidae</taxon>
        <taxon>Pleosporales</taxon>
        <taxon>Massarineae</taxon>
        <taxon>Lentitheciaceae</taxon>
        <taxon>Lentithecium</taxon>
    </lineage>
</organism>
<dbReference type="EMBL" id="MU005588">
    <property type="protein sequence ID" value="KAF2682020.1"/>
    <property type="molecule type" value="Genomic_DNA"/>
</dbReference>
<evidence type="ECO:0000313" key="4">
    <source>
        <dbReference type="Proteomes" id="UP000799291"/>
    </source>
</evidence>
<feature type="domain" description="HAT C-terminal dimerisation" evidence="2">
    <location>
        <begin position="1"/>
        <end position="50"/>
    </location>
</feature>
<evidence type="ECO:0000256" key="1">
    <source>
        <dbReference type="SAM" id="SignalP"/>
    </source>
</evidence>
<keyword evidence="1" id="KW-0732">Signal</keyword>
<dbReference type="InterPro" id="IPR008906">
    <property type="entry name" value="HATC_C_dom"/>
</dbReference>
<feature type="signal peptide" evidence="1">
    <location>
        <begin position="1"/>
        <end position="17"/>
    </location>
</feature>
<reference evidence="3" key="1">
    <citation type="journal article" date="2020" name="Stud. Mycol.">
        <title>101 Dothideomycetes genomes: a test case for predicting lifestyles and emergence of pathogens.</title>
        <authorList>
            <person name="Haridas S."/>
            <person name="Albert R."/>
            <person name="Binder M."/>
            <person name="Bloem J."/>
            <person name="Labutti K."/>
            <person name="Salamov A."/>
            <person name="Andreopoulos B."/>
            <person name="Baker S."/>
            <person name="Barry K."/>
            <person name="Bills G."/>
            <person name="Bluhm B."/>
            <person name="Cannon C."/>
            <person name="Castanera R."/>
            <person name="Culley D."/>
            <person name="Daum C."/>
            <person name="Ezra D."/>
            <person name="Gonzalez J."/>
            <person name="Henrissat B."/>
            <person name="Kuo A."/>
            <person name="Liang C."/>
            <person name="Lipzen A."/>
            <person name="Lutzoni F."/>
            <person name="Magnuson J."/>
            <person name="Mondo S."/>
            <person name="Nolan M."/>
            <person name="Ohm R."/>
            <person name="Pangilinan J."/>
            <person name="Park H.-J."/>
            <person name="Ramirez L."/>
            <person name="Alfaro M."/>
            <person name="Sun H."/>
            <person name="Tritt A."/>
            <person name="Yoshinaga Y."/>
            <person name="Zwiers L.-H."/>
            <person name="Turgeon B."/>
            <person name="Goodwin S."/>
            <person name="Spatafora J."/>
            <person name="Crous P."/>
            <person name="Grigoriev I."/>
        </authorList>
    </citation>
    <scope>NUCLEOTIDE SEQUENCE</scope>
    <source>
        <strain evidence="3">CBS 122367</strain>
    </source>
</reference>